<dbReference type="Gramene" id="TRITD4Av1G167010.1">
    <property type="protein sequence ID" value="TRITD4Av1G167010.1"/>
    <property type="gene ID" value="TRITD4Av1G167010"/>
</dbReference>
<reference evidence="12 13" key="1">
    <citation type="submission" date="2017-09" db="EMBL/GenBank/DDBJ databases">
        <authorList>
            <consortium name="International Durum Wheat Genome Sequencing Consortium (IDWGSC)"/>
            <person name="Milanesi L."/>
        </authorList>
    </citation>
    <scope>NUCLEOTIDE SEQUENCE [LARGE SCALE GENOMIC DNA]</scope>
    <source>
        <strain evidence="13">cv. Svevo</strain>
    </source>
</reference>
<evidence type="ECO:0000256" key="6">
    <source>
        <dbReference type="ARBA" id="ARBA00022840"/>
    </source>
</evidence>
<evidence type="ECO:0000256" key="3">
    <source>
        <dbReference type="ARBA" id="ARBA00022679"/>
    </source>
</evidence>
<evidence type="ECO:0000256" key="1">
    <source>
        <dbReference type="ARBA" id="ARBA00006529"/>
    </source>
</evidence>
<organism evidence="12 13">
    <name type="scientific">Triticum turgidum subsp. durum</name>
    <name type="common">Durum wheat</name>
    <name type="synonym">Triticum durum</name>
    <dbReference type="NCBI Taxonomy" id="4567"/>
    <lineage>
        <taxon>Eukaryota</taxon>
        <taxon>Viridiplantae</taxon>
        <taxon>Streptophyta</taxon>
        <taxon>Embryophyta</taxon>
        <taxon>Tracheophyta</taxon>
        <taxon>Spermatophyta</taxon>
        <taxon>Magnoliopsida</taxon>
        <taxon>Liliopsida</taxon>
        <taxon>Poales</taxon>
        <taxon>Poaceae</taxon>
        <taxon>BOP clade</taxon>
        <taxon>Pooideae</taxon>
        <taxon>Triticodae</taxon>
        <taxon>Triticeae</taxon>
        <taxon>Triticinae</taxon>
        <taxon>Triticum</taxon>
    </lineage>
</organism>
<feature type="binding site" evidence="9">
    <location>
        <position position="193"/>
    </location>
    <ligand>
        <name>ATP</name>
        <dbReference type="ChEBI" id="CHEBI:30616"/>
    </ligand>
</feature>
<dbReference type="InterPro" id="IPR000719">
    <property type="entry name" value="Prot_kinase_dom"/>
</dbReference>
<dbReference type="PANTHER" id="PTHR48016:SF1">
    <property type="entry name" value="OS07G0119000 PROTEIN"/>
    <property type="match status" value="1"/>
</dbReference>
<dbReference type="Pfam" id="PF00069">
    <property type="entry name" value="Pkinase"/>
    <property type="match status" value="1"/>
</dbReference>
<comment type="catalytic activity">
    <reaction evidence="7">
        <text>L-threonyl-[protein] + ATP = O-phospho-L-threonyl-[protein] + ADP + H(+)</text>
        <dbReference type="Rhea" id="RHEA:46608"/>
        <dbReference type="Rhea" id="RHEA-COMP:11060"/>
        <dbReference type="Rhea" id="RHEA-COMP:11605"/>
        <dbReference type="ChEBI" id="CHEBI:15378"/>
        <dbReference type="ChEBI" id="CHEBI:30013"/>
        <dbReference type="ChEBI" id="CHEBI:30616"/>
        <dbReference type="ChEBI" id="CHEBI:61977"/>
        <dbReference type="ChEBI" id="CHEBI:456216"/>
        <dbReference type="EC" id="2.7.11.25"/>
    </reaction>
</comment>
<accession>A0A9R0SET4</accession>
<dbReference type="GO" id="GO:0005737">
    <property type="term" value="C:cytoplasm"/>
    <property type="evidence" value="ECO:0007669"/>
    <property type="project" value="TreeGrafter"/>
</dbReference>
<dbReference type="Gene3D" id="1.10.510.10">
    <property type="entry name" value="Transferase(Phosphotransferase) domain 1"/>
    <property type="match status" value="1"/>
</dbReference>
<dbReference type="InterPro" id="IPR017441">
    <property type="entry name" value="Protein_kinase_ATP_BS"/>
</dbReference>
<gene>
    <name evidence="12" type="ORF">TRITD_4Av1G167010</name>
</gene>
<dbReference type="PANTHER" id="PTHR48016">
    <property type="entry name" value="MAP KINASE KINASE KINASE SSK2-RELATED-RELATED"/>
    <property type="match status" value="1"/>
</dbReference>
<dbReference type="OMA" id="MECINQL"/>
<evidence type="ECO:0000313" key="12">
    <source>
        <dbReference type="EMBL" id="VAH93693.1"/>
    </source>
</evidence>
<dbReference type="GO" id="GO:0004709">
    <property type="term" value="F:MAP kinase kinase kinase activity"/>
    <property type="evidence" value="ECO:0007669"/>
    <property type="project" value="UniProtKB-EC"/>
</dbReference>
<evidence type="ECO:0000313" key="13">
    <source>
        <dbReference type="Proteomes" id="UP000324705"/>
    </source>
</evidence>
<feature type="compositionally biased region" description="Basic and acidic residues" evidence="10">
    <location>
        <begin position="123"/>
        <end position="132"/>
    </location>
</feature>
<evidence type="ECO:0000256" key="10">
    <source>
        <dbReference type="SAM" id="MobiDB-lite"/>
    </source>
</evidence>
<keyword evidence="3" id="KW-0808">Transferase</keyword>
<proteinExistence type="inferred from homology"/>
<evidence type="ECO:0000256" key="4">
    <source>
        <dbReference type="ARBA" id="ARBA00022741"/>
    </source>
</evidence>
<feature type="region of interest" description="Disordered" evidence="10">
    <location>
        <begin position="61"/>
        <end position="154"/>
    </location>
</feature>
<evidence type="ECO:0000256" key="9">
    <source>
        <dbReference type="PROSITE-ProRule" id="PRU10141"/>
    </source>
</evidence>
<dbReference type="PROSITE" id="PS50011">
    <property type="entry name" value="PROTEIN_KINASE_DOM"/>
    <property type="match status" value="1"/>
</dbReference>
<evidence type="ECO:0000256" key="7">
    <source>
        <dbReference type="ARBA" id="ARBA00047559"/>
    </source>
</evidence>
<protein>
    <recommendedName>
        <fullName evidence="2">mitogen-activated protein kinase kinase kinase</fullName>
        <ecNumber evidence="2">2.7.11.25</ecNumber>
    </recommendedName>
</protein>
<keyword evidence="13" id="KW-1185">Reference proteome</keyword>
<feature type="domain" description="Protein kinase" evidence="11">
    <location>
        <begin position="164"/>
        <end position="423"/>
    </location>
</feature>
<evidence type="ECO:0000259" key="11">
    <source>
        <dbReference type="PROSITE" id="PS50011"/>
    </source>
</evidence>
<dbReference type="InterPro" id="IPR011009">
    <property type="entry name" value="Kinase-like_dom_sf"/>
</dbReference>
<dbReference type="PROSITE" id="PS00107">
    <property type="entry name" value="PROTEIN_KINASE_ATP"/>
    <property type="match status" value="1"/>
</dbReference>
<evidence type="ECO:0000256" key="8">
    <source>
        <dbReference type="ARBA" id="ARBA00048329"/>
    </source>
</evidence>
<sequence>MRPRKIQSSLLIVGVKNQIMQVSPQHMDLCPDDTKLTMPSSNRTSFPEKLQDNIAAEAVSFSSTTSSAQSPQSWSAPSSHHSLPETYAWDPEGSPWSRALSSPSLTPKNTSAPQSAMHPMLSPEDHVSRTEGTRSTGYFHPLALPPSASNQPAPKVEMSLVGQWQKSKLIGSGTYGDIYEATNRHTGALCAVKVISIIPNDSRSADSLKQLDQEIKLLSQFKHENIVQYYGSETIEGQLYVYMEYVHPGSINKYIKQHCGAITESIVCNFTHHILRGLAFLHGQNIMHRNIKVSNLLIDVNGVVKLADFGTAKHLSTAAPNLSLKGATYWMAPEMVQASLVKDVGYDLAVDIWSLGCTIIEMFNGKPPWSHLEGAAAVFTILHKNPPLPDNLSHEAKDFLECCFKRNPAVRPSASELLNHPFIRNSSHYSKHVKEVIITGCEEVVRASCDPSLTGKTATGGGNDARSSESLVSQLTLQPVQVATPYFPLEIQVLPPIPVLKHASIGIYTLHSRMVPL</sequence>
<name>A0A9R0SET4_TRITD</name>
<comment type="catalytic activity">
    <reaction evidence="8">
        <text>L-seryl-[protein] + ATP = O-phospho-L-seryl-[protein] + ADP + H(+)</text>
        <dbReference type="Rhea" id="RHEA:17989"/>
        <dbReference type="Rhea" id="RHEA-COMP:9863"/>
        <dbReference type="Rhea" id="RHEA-COMP:11604"/>
        <dbReference type="ChEBI" id="CHEBI:15378"/>
        <dbReference type="ChEBI" id="CHEBI:29999"/>
        <dbReference type="ChEBI" id="CHEBI:30616"/>
        <dbReference type="ChEBI" id="CHEBI:83421"/>
        <dbReference type="ChEBI" id="CHEBI:456216"/>
        <dbReference type="EC" id="2.7.11.25"/>
    </reaction>
</comment>
<dbReference type="GO" id="GO:0005524">
    <property type="term" value="F:ATP binding"/>
    <property type="evidence" value="ECO:0007669"/>
    <property type="project" value="UniProtKB-UniRule"/>
</dbReference>
<dbReference type="SUPFAM" id="SSF56112">
    <property type="entry name" value="Protein kinase-like (PK-like)"/>
    <property type="match status" value="1"/>
</dbReference>
<dbReference type="InterPro" id="IPR050538">
    <property type="entry name" value="MAP_kinase_kinase_kinase"/>
</dbReference>
<keyword evidence="4 9" id="KW-0547">Nucleotide-binding</keyword>
<dbReference type="EMBL" id="LT934117">
    <property type="protein sequence ID" value="VAH93693.1"/>
    <property type="molecule type" value="Genomic_DNA"/>
</dbReference>
<keyword evidence="6 9" id="KW-0067">ATP-binding</keyword>
<evidence type="ECO:0000256" key="2">
    <source>
        <dbReference type="ARBA" id="ARBA00012406"/>
    </source>
</evidence>
<feature type="compositionally biased region" description="Polar residues" evidence="10">
    <location>
        <begin position="99"/>
        <end position="114"/>
    </location>
</feature>
<dbReference type="AlphaFoldDB" id="A0A9R0SET4"/>
<keyword evidence="5" id="KW-0418">Kinase</keyword>
<comment type="similarity">
    <text evidence="1">Belongs to the protein kinase superfamily. STE Ser/Thr protein kinase family. MAP kinase kinase kinase subfamily.</text>
</comment>
<feature type="compositionally biased region" description="Low complexity" evidence="10">
    <location>
        <begin position="61"/>
        <end position="81"/>
    </location>
</feature>
<evidence type="ECO:0000256" key="5">
    <source>
        <dbReference type="ARBA" id="ARBA00022777"/>
    </source>
</evidence>
<dbReference type="EC" id="2.7.11.25" evidence="2"/>
<dbReference type="Proteomes" id="UP000324705">
    <property type="component" value="Chromosome 4A"/>
</dbReference>